<organism evidence="3 4">
    <name type="scientific">Tissierella carlieri</name>
    <dbReference type="NCBI Taxonomy" id="689904"/>
    <lineage>
        <taxon>Bacteria</taxon>
        <taxon>Bacillati</taxon>
        <taxon>Bacillota</taxon>
        <taxon>Tissierellia</taxon>
        <taxon>Tissierellales</taxon>
        <taxon>Tissierellaceae</taxon>
        <taxon>Tissierella</taxon>
    </lineage>
</organism>
<evidence type="ECO:0000313" key="4">
    <source>
        <dbReference type="Proteomes" id="UP001524478"/>
    </source>
</evidence>
<dbReference type="RefSeq" id="WP_256312122.1">
    <property type="nucleotide sequence ID" value="NZ_JANGAC010000012.1"/>
</dbReference>
<reference evidence="3 4" key="1">
    <citation type="submission" date="2022-06" db="EMBL/GenBank/DDBJ databases">
        <title>Isolation of gut microbiota from human fecal samples.</title>
        <authorList>
            <person name="Pamer E.G."/>
            <person name="Barat B."/>
            <person name="Waligurski E."/>
            <person name="Medina S."/>
            <person name="Paddock L."/>
            <person name="Mostad J."/>
        </authorList>
    </citation>
    <scope>NUCLEOTIDE SEQUENCE [LARGE SCALE GENOMIC DNA]</scope>
    <source>
        <strain evidence="3 4">DFI.7.95</strain>
    </source>
</reference>
<dbReference type="SUPFAM" id="SSF46955">
    <property type="entry name" value="Putative DNA-binding domain"/>
    <property type="match status" value="1"/>
</dbReference>
<dbReference type="SMART" id="SM00422">
    <property type="entry name" value="HTH_MERR"/>
    <property type="match status" value="1"/>
</dbReference>
<protein>
    <submittedName>
        <fullName evidence="3">MerR family transcriptional regulator</fullName>
    </submittedName>
</protein>
<dbReference type="Pfam" id="PF13411">
    <property type="entry name" value="MerR_1"/>
    <property type="match status" value="1"/>
</dbReference>
<gene>
    <name evidence="3" type="ORF">NE686_14810</name>
</gene>
<comment type="caution">
    <text evidence="3">The sequence shown here is derived from an EMBL/GenBank/DDBJ whole genome shotgun (WGS) entry which is preliminary data.</text>
</comment>
<dbReference type="Gene3D" id="1.10.1660.10">
    <property type="match status" value="1"/>
</dbReference>
<dbReference type="InterPro" id="IPR000551">
    <property type="entry name" value="MerR-type_HTH_dom"/>
</dbReference>
<dbReference type="CDD" id="cd01109">
    <property type="entry name" value="HTH_YyaN"/>
    <property type="match status" value="1"/>
</dbReference>
<dbReference type="InterPro" id="IPR009061">
    <property type="entry name" value="DNA-bd_dom_put_sf"/>
</dbReference>
<dbReference type="PANTHER" id="PTHR30204">
    <property type="entry name" value="REDOX-CYCLING DRUG-SENSING TRANSCRIPTIONAL ACTIVATOR SOXR"/>
    <property type="match status" value="1"/>
</dbReference>
<evidence type="ECO:0000313" key="3">
    <source>
        <dbReference type="EMBL" id="MCQ4924371.1"/>
    </source>
</evidence>
<keyword evidence="4" id="KW-1185">Reference proteome</keyword>
<evidence type="ECO:0000259" key="2">
    <source>
        <dbReference type="PROSITE" id="PS50937"/>
    </source>
</evidence>
<dbReference type="InterPro" id="IPR047057">
    <property type="entry name" value="MerR_fam"/>
</dbReference>
<accession>A0ABT1SD22</accession>
<name>A0ABT1SD22_9FIRM</name>
<keyword evidence="1" id="KW-0238">DNA-binding</keyword>
<dbReference type="PANTHER" id="PTHR30204:SF82">
    <property type="entry name" value="TRANSCRIPTIONAL REGULATOR, MERR FAMILY"/>
    <property type="match status" value="1"/>
</dbReference>
<dbReference type="EMBL" id="JANGAC010000012">
    <property type="protein sequence ID" value="MCQ4924371.1"/>
    <property type="molecule type" value="Genomic_DNA"/>
</dbReference>
<proteinExistence type="predicted"/>
<feature type="domain" description="HTH merR-type" evidence="2">
    <location>
        <begin position="1"/>
        <end position="60"/>
    </location>
</feature>
<sequence length="88" mass="10301">MNLTTYTLRYYDREGLLSNVGRDKSGNRIFSKDDMEILSLICCLKNTGMPIKEIKQFIDWQEEFHLSQNPCEPSPFMPLTLFKIDAHL</sequence>
<dbReference type="PROSITE" id="PS50937">
    <property type="entry name" value="HTH_MERR_2"/>
    <property type="match status" value="1"/>
</dbReference>
<evidence type="ECO:0000256" key="1">
    <source>
        <dbReference type="ARBA" id="ARBA00023125"/>
    </source>
</evidence>
<dbReference type="Proteomes" id="UP001524478">
    <property type="component" value="Unassembled WGS sequence"/>
</dbReference>